<organism evidence="9 10">
    <name type="scientific">Fictibacillus marinisediminis</name>
    <dbReference type="NCBI Taxonomy" id="2878389"/>
    <lineage>
        <taxon>Bacteria</taxon>
        <taxon>Bacillati</taxon>
        <taxon>Bacillota</taxon>
        <taxon>Bacilli</taxon>
        <taxon>Bacillales</taxon>
        <taxon>Fictibacillaceae</taxon>
        <taxon>Fictibacillus</taxon>
    </lineage>
</organism>
<comment type="similarity">
    <text evidence="2">Belongs to the EamA transporter family.</text>
</comment>
<keyword evidence="5 7" id="KW-1133">Transmembrane helix</keyword>
<feature type="transmembrane region" description="Helical" evidence="7">
    <location>
        <begin position="68"/>
        <end position="92"/>
    </location>
</feature>
<feature type="transmembrane region" description="Helical" evidence="7">
    <location>
        <begin position="129"/>
        <end position="146"/>
    </location>
</feature>
<keyword evidence="3" id="KW-1003">Cell membrane</keyword>
<protein>
    <submittedName>
        <fullName evidence="9">DMT family transporter</fullName>
    </submittedName>
</protein>
<dbReference type="RefSeq" id="WP_248252692.1">
    <property type="nucleotide sequence ID" value="NZ_JAIWJX010000002.1"/>
</dbReference>
<comment type="caution">
    <text evidence="9">The sequence shown here is derived from an EMBL/GenBank/DDBJ whole genome shotgun (WGS) entry which is preliminary data.</text>
</comment>
<evidence type="ECO:0000256" key="7">
    <source>
        <dbReference type="SAM" id="Phobius"/>
    </source>
</evidence>
<evidence type="ECO:0000256" key="4">
    <source>
        <dbReference type="ARBA" id="ARBA00022692"/>
    </source>
</evidence>
<evidence type="ECO:0000313" key="9">
    <source>
        <dbReference type="EMBL" id="MCK6257164.1"/>
    </source>
</evidence>
<reference evidence="9" key="1">
    <citation type="submission" date="2021-09" db="EMBL/GenBank/DDBJ databases">
        <title>Genome analysis of Fictibacillus sp. KIGAM418 isolated from marine sediment.</title>
        <authorList>
            <person name="Seo M.-J."/>
            <person name="Cho E.-S."/>
            <person name="Hwang C.Y."/>
        </authorList>
    </citation>
    <scope>NUCLEOTIDE SEQUENCE</scope>
    <source>
        <strain evidence="9">KIGAM418</strain>
    </source>
</reference>
<feature type="transmembrane region" description="Helical" evidence="7">
    <location>
        <begin position="216"/>
        <end position="235"/>
    </location>
</feature>
<accession>A0A9X1XAN4</accession>
<dbReference type="Pfam" id="PF00892">
    <property type="entry name" value="EamA"/>
    <property type="match status" value="2"/>
</dbReference>
<dbReference type="PANTHER" id="PTHR42920">
    <property type="entry name" value="OS03G0707200 PROTEIN-RELATED"/>
    <property type="match status" value="1"/>
</dbReference>
<evidence type="ECO:0000256" key="5">
    <source>
        <dbReference type="ARBA" id="ARBA00022989"/>
    </source>
</evidence>
<keyword evidence="4 7" id="KW-0812">Transmembrane</keyword>
<evidence type="ECO:0000256" key="2">
    <source>
        <dbReference type="ARBA" id="ARBA00007362"/>
    </source>
</evidence>
<sequence length="307" mass="33561">MKRKIADSGLLLVALVWGTTFVIVQKAVAFLPPFAFNSIRFFLAAIILGGWIVFAAPDKKQFLKRKRIWHKGISLGFWLYLGYGFQTVGLIYTTSSKTAFITGLSVVVVPLMAVFLLKQRLTLSSAISVIMAVAGLYLLTGGSGLAMNKGDFFVLLCAFSFGMHIVMTAKFASGAPVLWLTLIQLATVSFLSLITSLSIENWKPAFKWDIMLQKEVITALVVTAIFATALAFLAQTYFQGYTTPARVALIFALEPVFGALTAYVWANETLGAKGITGCILILAGMIAAEFPFAKILKKRKTKEWVNS</sequence>
<feature type="transmembrane region" description="Helical" evidence="7">
    <location>
        <begin position="272"/>
        <end position="292"/>
    </location>
</feature>
<evidence type="ECO:0000259" key="8">
    <source>
        <dbReference type="Pfam" id="PF00892"/>
    </source>
</evidence>
<dbReference type="InterPro" id="IPR000620">
    <property type="entry name" value="EamA_dom"/>
</dbReference>
<dbReference type="InterPro" id="IPR037185">
    <property type="entry name" value="EmrE-like"/>
</dbReference>
<feature type="transmembrane region" description="Helical" evidence="7">
    <location>
        <begin position="39"/>
        <end position="56"/>
    </location>
</feature>
<feature type="transmembrane region" description="Helical" evidence="7">
    <location>
        <begin position="176"/>
        <end position="196"/>
    </location>
</feature>
<evidence type="ECO:0000313" key="10">
    <source>
        <dbReference type="Proteomes" id="UP001139011"/>
    </source>
</evidence>
<dbReference type="PANTHER" id="PTHR42920:SF5">
    <property type="entry name" value="EAMA DOMAIN-CONTAINING PROTEIN"/>
    <property type="match status" value="1"/>
</dbReference>
<comment type="subcellular location">
    <subcellularLocation>
        <location evidence="1">Cell membrane</location>
        <topology evidence="1">Multi-pass membrane protein</topology>
    </subcellularLocation>
</comment>
<evidence type="ECO:0000256" key="6">
    <source>
        <dbReference type="ARBA" id="ARBA00023136"/>
    </source>
</evidence>
<gene>
    <name evidence="9" type="ORF">LCY76_11215</name>
</gene>
<keyword evidence="10" id="KW-1185">Reference proteome</keyword>
<feature type="domain" description="EamA" evidence="8">
    <location>
        <begin position="149"/>
        <end position="286"/>
    </location>
</feature>
<feature type="transmembrane region" description="Helical" evidence="7">
    <location>
        <begin position="247"/>
        <end position="266"/>
    </location>
</feature>
<name>A0A9X1XAN4_9BACL</name>
<evidence type="ECO:0000256" key="1">
    <source>
        <dbReference type="ARBA" id="ARBA00004651"/>
    </source>
</evidence>
<dbReference type="AlphaFoldDB" id="A0A9X1XAN4"/>
<proteinExistence type="inferred from homology"/>
<dbReference type="SUPFAM" id="SSF103481">
    <property type="entry name" value="Multidrug resistance efflux transporter EmrE"/>
    <property type="match status" value="2"/>
</dbReference>
<feature type="transmembrane region" description="Helical" evidence="7">
    <location>
        <begin position="98"/>
        <end position="117"/>
    </location>
</feature>
<keyword evidence="6 7" id="KW-0472">Membrane</keyword>
<feature type="transmembrane region" description="Helical" evidence="7">
    <location>
        <begin position="152"/>
        <end position="169"/>
    </location>
</feature>
<dbReference type="EMBL" id="JAIWJX010000002">
    <property type="protein sequence ID" value="MCK6257164.1"/>
    <property type="molecule type" value="Genomic_DNA"/>
</dbReference>
<evidence type="ECO:0000256" key="3">
    <source>
        <dbReference type="ARBA" id="ARBA00022475"/>
    </source>
</evidence>
<feature type="domain" description="EamA" evidence="8">
    <location>
        <begin position="7"/>
        <end position="140"/>
    </location>
</feature>
<dbReference type="InterPro" id="IPR051258">
    <property type="entry name" value="Diverse_Substrate_Transporter"/>
</dbReference>
<dbReference type="GO" id="GO:0005886">
    <property type="term" value="C:plasma membrane"/>
    <property type="evidence" value="ECO:0007669"/>
    <property type="project" value="UniProtKB-SubCell"/>
</dbReference>
<dbReference type="Proteomes" id="UP001139011">
    <property type="component" value="Unassembled WGS sequence"/>
</dbReference>